<accession>A0AA36I128</accession>
<sequence length="86" mass="9719">MASMVSSLPDVLDAFCLRTTEDDDFSPKLAAMLSGQCMEWDELPPESDEGCVEYKWRLGPEHGPRRVERLATQMKFRLAEGRGLDV</sequence>
<gene>
    <name evidence="1" type="ORF">EVOR1521_LOCUS7352</name>
</gene>
<evidence type="ECO:0000313" key="1">
    <source>
        <dbReference type="EMBL" id="CAJ1378979.1"/>
    </source>
</evidence>
<keyword evidence="2" id="KW-1185">Reference proteome</keyword>
<reference evidence="1" key="1">
    <citation type="submission" date="2023-08" db="EMBL/GenBank/DDBJ databases">
        <authorList>
            <person name="Chen Y."/>
            <person name="Shah S."/>
            <person name="Dougan E. K."/>
            <person name="Thang M."/>
            <person name="Chan C."/>
        </authorList>
    </citation>
    <scope>NUCLEOTIDE SEQUENCE</scope>
</reference>
<name>A0AA36I128_9DINO</name>
<organism evidence="1 2">
    <name type="scientific">Effrenium voratum</name>
    <dbReference type="NCBI Taxonomy" id="2562239"/>
    <lineage>
        <taxon>Eukaryota</taxon>
        <taxon>Sar</taxon>
        <taxon>Alveolata</taxon>
        <taxon>Dinophyceae</taxon>
        <taxon>Suessiales</taxon>
        <taxon>Symbiodiniaceae</taxon>
        <taxon>Effrenium</taxon>
    </lineage>
</organism>
<dbReference type="Proteomes" id="UP001178507">
    <property type="component" value="Unassembled WGS sequence"/>
</dbReference>
<proteinExistence type="predicted"/>
<evidence type="ECO:0000313" key="2">
    <source>
        <dbReference type="Proteomes" id="UP001178507"/>
    </source>
</evidence>
<dbReference type="AlphaFoldDB" id="A0AA36I128"/>
<dbReference type="EMBL" id="CAUJNA010000584">
    <property type="protein sequence ID" value="CAJ1378979.1"/>
    <property type="molecule type" value="Genomic_DNA"/>
</dbReference>
<protein>
    <submittedName>
        <fullName evidence="1">Uncharacterized protein</fullName>
    </submittedName>
</protein>
<comment type="caution">
    <text evidence="1">The sequence shown here is derived from an EMBL/GenBank/DDBJ whole genome shotgun (WGS) entry which is preliminary data.</text>
</comment>